<sequence length="85" mass="9987">MTTQKISEPVSVSLSYNSQRQEVFPKWVVWHGRVYPILKVGLHHTYTQGKTLFHVFSVVSKSIFFRLELNTKTLHWRLESIANDL</sequence>
<organism evidence="1 2">
    <name type="scientific">Candidatus Woesebacteria bacterium RIFOXYB1_FULL_38_16</name>
    <dbReference type="NCBI Taxonomy" id="1802538"/>
    <lineage>
        <taxon>Bacteria</taxon>
        <taxon>Candidatus Woeseibacteriota</taxon>
    </lineage>
</organism>
<dbReference type="Proteomes" id="UP000178999">
    <property type="component" value="Unassembled WGS sequence"/>
</dbReference>
<dbReference type="EMBL" id="MGHY01000003">
    <property type="protein sequence ID" value="OGM80177.1"/>
    <property type="molecule type" value="Genomic_DNA"/>
</dbReference>
<comment type="caution">
    <text evidence="1">The sequence shown here is derived from an EMBL/GenBank/DDBJ whole genome shotgun (WGS) entry which is preliminary data.</text>
</comment>
<accession>A0A1F8CV25</accession>
<name>A0A1F8CV25_9BACT</name>
<dbReference type="AlphaFoldDB" id="A0A1F8CV25"/>
<gene>
    <name evidence="1" type="ORF">A2382_00105</name>
</gene>
<evidence type="ECO:0000313" key="2">
    <source>
        <dbReference type="Proteomes" id="UP000178999"/>
    </source>
</evidence>
<protein>
    <submittedName>
        <fullName evidence="1">Uncharacterized protein</fullName>
    </submittedName>
</protein>
<evidence type="ECO:0000313" key="1">
    <source>
        <dbReference type="EMBL" id="OGM80177.1"/>
    </source>
</evidence>
<dbReference type="STRING" id="1802538.A2382_00105"/>
<proteinExistence type="predicted"/>
<reference evidence="1 2" key="1">
    <citation type="journal article" date="2016" name="Nat. Commun.">
        <title>Thousands of microbial genomes shed light on interconnected biogeochemical processes in an aquifer system.</title>
        <authorList>
            <person name="Anantharaman K."/>
            <person name="Brown C.T."/>
            <person name="Hug L.A."/>
            <person name="Sharon I."/>
            <person name="Castelle C.J."/>
            <person name="Probst A.J."/>
            <person name="Thomas B.C."/>
            <person name="Singh A."/>
            <person name="Wilkins M.J."/>
            <person name="Karaoz U."/>
            <person name="Brodie E.L."/>
            <person name="Williams K.H."/>
            <person name="Hubbard S.S."/>
            <person name="Banfield J.F."/>
        </authorList>
    </citation>
    <scope>NUCLEOTIDE SEQUENCE [LARGE SCALE GENOMIC DNA]</scope>
</reference>